<sequence>MKDQRPENPSEQIQMIRSMVEATKYNLYKDRFLYFMWGYMTLACAGLHYILGYILRVEHPYMVWGAMGIAGLVHVLYLRKRKNEARVRTYMDRVMAGIWGGLSLSIFAVLLGSPQLAWTAMYPFMMILYGVACYASGTALGFRVLLFGGLGSILCGVIAFYQPFQHQLLLLMLAVLFSYIIPAHSMAPAANKGGKTPALHS</sequence>
<evidence type="ECO:0000256" key="1">
    <source>
        <dbReference type="SAM" id="Phobius"/>
    </source>
</evidence>
<feature type="transmembrane region" description="Helical" evidence="1">
    <location>
        <begin position="144"/>
        <end position="162"/>
    </location>
</feature>
<protein>
    <submittedName>
        <fullName evidence="2">Uncharacterized protein</fullName>
    </submittedName>
</protein>
<dbReference type="Proteomes" id="UP000619457">
    <property type="component" value="Unassembled WGS sequence"/>
</dbReference>
<feature type="transmembrane region" description="Helical" evidence="1">
    <location>
        <begin position="168"/>
        <end position="187"/>
    </location>
</feature>
<name>A0A918PSM1_9BACT</name>
<proteinExistence type="predicted"/>
<reference evidence="2" key="1">
    <citation type="journal article" date="2014" name="Int. J. Syst. Evol. Microbiol.">
        <title>Complete genome sequence of Corynebacterium casei LMG S-19264T (=DSM 44701T), isolated from a smear-ripened cheese.</title>
        <authorList>
            <consortium name="US DOE Joint Genome Institute (JGI-PGF)"/>
            <person name="Walter F."/>
            <person name="Albersmeier A."/>
            <person name="Kalinowski J."/>
            <person name="Ruckert C."/>
        </authorList>
    </citation>
    <scope>NUCLEOTIDE SEQUENCE</scope>
    <source>
        <strain evidence="2">KCTC 12368</strain>
    </source>
</reference>
<feature type="transmembrane region" description="Helical" evidence="1">
    <location>
        <begin position="61"/>
        <end position="78"/>
    </location>
</feature>
<comment type="caution">
    <text evidence="2">The sequence shown here is derived from an EMBL/GenBank/DDBJ whole genome shotgun (WGS) entry which is preliminary data.</text>
</comment>
<keyword evidence="3" id="KW-1185">Reference proteome</keyword>
<dbReference type="AlphaFoldDB" id="A0A918PSM1"/>
<gene>
    <name evidence="2" type="ORF">GCM10007049_12810</name>
</gene>
<accession>A0A918PSM1</accession>
<feature type="transmembrane region" description="Helical" evidence="1">
    <location>
        <begin position="32"/>
        <end position="55"/>
    </location>
</feature>
<keyword evidence="1" id="KW-0472">Membrane</keyword>
<evidence type="ECO:0000313" key="2">
    <source>
        <dbReference type="EMBL" id="GGZ21552.1"/>
    </source>
</evidence>
<keyword evidence="1" id="KW-1133">Transmembrane helix</keyword>
<dbReference type="RefSeq" id="WP_018472171.1">
    <property type="nucleotide sequence ID" value="NZ_BMWX01000002.1"/>
</dbReference>
<reference evidence="2" key="2">
    <citation type="submission" date="2020-09" db="EMBL/GenBank/DDBJ databases">
        <authorList>
            <person name="Sun Q."/>
            <person name="Kim S."/>
        </authorList>
    </citation>
    <scope>NUCLEOTIDE SEQUENCE</scope>
    <source>
        <strain evidence="2">KCTC 12368</strain>
    </source>
</reference>
<dbReference type="EMBL" id="BMWX01000002">
    <property type="protein sequence ID" value="GGZ21552.1"/>
    <property type="molecule type" value="Genomic_DNA"/>
</dbReference>
<feature type="transmembrane region" description="Helical" evidence="1">
    <location>
        <begin position="90"/>
        <end position="110"/>
    </location>
</feature>
<keyword evidence="1" id="KW-0812">Transmembrane</keyword>
<organism evidence="2 3">
    <name type="scientific">Echinicola pacifica</name>
    <dbReference type="NCBI Taxonomy" id="346377"/>
    <lineage>
        <taxon>Bacteria</taxon>
        <taxon>Pseudomonadati</taxon>
        <taxon>Bacteroidota</taxon>
        <taxon>Cytophagia</taxon>
        <taxon>Cytophagales</taxon>
        <taxon>Cyclobacteriaceae</taxon>
        <taxon>Echinicola</taxon>
    </lineage>
</organism>
<evidence type="ECO:0000313" key="3">
    <source>
        <dbReference type="Proteomes" id="UP000619457"/>
    </source>
</evidence>